<feature type="domain" description="NAD(P)-binding" evidence="2">
    <location>
        <begin position="7"/>
        <end position="210"/>
    </location>
</feature>
<dbReference type="InterPro" id="IPR051606">
    <property type="entry name" value="Polyketide_Oxido-like"/>
</dbReference>
<dbReference type="Pfam" id="PF13460">
    <property type="entry name" value="NAD_binding_10"/>
    <property type="match status" value="1"/>
</dbReference>
<dbReference type="RefSeq" id="WP_231445979.1">
    <property type="nucleotide sequence ID" value="NZ_JAJOMB010000014.1"/>
</dbReference>
<name>A0A9X1NHF7_9ACTN</name>
<evidence type="ECO:0000313" key="3">
    <source>
        <dbReference type="EMBL" id="MCD5313934.1"/>
    </source>
</evidence>
<dbReference type="InterPro" id="IPR036291">
    <property type="entry name" value="NAD(P)-bd_dom_sf"/>
</dbReference>
<dbReference type="CDD" id="cd05244">
    <property type="entry name" value="BVR-B_like_SDR_a"/>
    <property type="match status" value="1"/>
</dbReference>
<evidence type="ECO:0000259" key="2">
    <source>
        <dbReference type="Pfam" id="PF13460"/>
    </source>
</evidence>
<dbReference type="SUPFAM" id="SSF51735">
    <property type="entry name" value="NAD(P)-binding Rossmann-fold domains"/>
    <property type="match status" value="1"/>
</dbReference>
<comment type="caution">
    <text evidence="3">The sequence shown here is derived from an EMBL/GenBank/DDBJ whole genome shotgun (WGS) entry which is preliminary data.</text>
</comment>
<evidence type="ECO:0000256" key="1">
    <source>
        <dbReference type="SAM" id="MobiDB-lite"/>
    </source>
</evidence>
<dbReference type="GO" id="GO:0042602">
    <property type="term" value="F:riboflavin reductase (NADPH) activity"/>
    <property type="evidence" value="ECO:0007669"/>
    <property type="project" value="TreeGrafter"/>
</dbReference>
<sequence length="223" mass="24262">MRLTIFGATGGTGQQVVEQAVDAGHEVTVVVRNPDRLTRNVRVVRADLDTVEAGTLEGAVRDSDAVLSCLGPRSKAEAAAGVVAKGTDMIIRAMKETNTRRLIVISAVPVGSTPSPARPEPGNNDPGDSFMMRRIMTPIIKVFFGTIYEDLAVMEDEVRASGLDWTIVRPPRLLDRKLTGQYRTNAQHNIPGGRAISRADLAHFMVQSATRQDDIQQIVRVAY</sequence>
<feature type="region of interest" description="Disordered" evidence="1">
    <location>
        <begin position="111"/>
        <end position="130"/>
    </location>
</feature>
<protein>
    <submittedName>
        <fullName evidence="3">SDR family oxidoreductase</fullName>
    </submittedName>
</protein>
<accession>A0A9X1NHF7</accession>
<gene>
    <name evidence="3" type="ORF">LR394_23790</name>
</gene>
<dbReference type="Gene3D" id="3.40.50.720">
    <property type="entry name" value="NAD(P)-binding Rossmann-like Domain"/>
    <property type="match status" value="1"/>
</dbReference>
<dbReference type="InterPro" id="IPR016040">
    <property type="entry name" value="NAD(P)-bd_dom"/>
</dbReference>
<dbReference type="Proteomes" id="UP001138997">
    <property type="component" value="Unassembled WGS sequence"/>
</dbReference>
<keyword evidence="4" id="KW-1185">Reference proteome</keyword>
<dbReference type="PANTHER" id="PTHR43355">
    <property type="entry name" value="FLAVIN REDUCTASE (NADPH)"/>
    <property type="match status" value="1"/>
</dbReference>
<dbReference type="PANTHER" id="PTHR43355:SF2">
    <property type="entry name" value="FLAVIN REDUCTASE (NADPH)"/>
    <property type="match status" value="1"/>
</dbReference>
<dbReference type="GO" id="GO:0004074">
    <property type="term" value="F:biliverdin reductase [NAD(P)H] activity"/>
    <property type="evidence" value="ECO:0007669"/>
    <property type="project" value="TreeGrafter"/>
</dbReference>
<organism evidence="3 4">
    <name type="scientific">Kineosporia babensis</name>
    <dbReference type="NCBI Taxonomy" id="499548"/>
    <lineage>
        <taxon>Bacteria</taxon>
        <taxon>Bacillati</taxon>
        <taxon>Actinomycetota</taxon>
        <taxon>Actinomycetes</taxon>
        <taxon>Kineosporiales</taxon>
        <taxon>Kineosporiaceae</taxon>
        <taxon>Kineosporia</taxon>
    </lineage>
</organism>
<reference evidence="3" key="1">
    <citation type="submission" date="2021-11" db="EMBL/GenBank/DDBJ databases">
        <title>Streptomyces corallinus and Kineosporia corallina sp. nov., two new coral-derived marine actinobacteria.</title>
        <authorList>
            <person name="Buangrab K."/>
            <person name="Sutthacheep M."/>
            <person name="Yeemin T."/>
            <person name="Harunari E."/>
            <person name="Igarashi Y."/>
            <person name="Sripreechasak P."/>
            <person name="Kanchanasin P."/>
            <person name="Tanasupawat S."/>
            <person name="Phongsopitanun W."/>
        </authorList>
    </citation>
    <scope>NUCLEOTIDE SEQUENCE</scope>
    <source>
        <strain evidence="3">JCM 31032</strain>
    </source>
</reference>
<dbReference type="EMBL" id="JAJOMB010000014">
    <property type="protein sequence ID" value="MCD5313934.1"/>
    <property type="molecule type" value="Genomic_DNA"/>
</dbReference>
<evidence type="ECO:0000313" key="4">
    <source>
        <dbReference type="Proteomes" id="UP001138997"/>
    </source>
</evidence>
<dbReference type="AlphaFoldDB" id="A0A9X1NHF7"/>
<proteinExistence type="predicted"/>